<dbReference type="KEGG" id="kcm:ABWK59_13590"/>
<dbReference type="EMBL" id="CP159872">
    <property type="protein sequence ID" value="XCM79872.1"/>
    <property type="molecule type" value="Genomic_DNA"/>
</dbReference>
<protein>
    <submittedName>
        <fullName evidence="8">RDD family protein</fullName>
    </submittedName>
</protein>
<feature type="region of interest" description="Disordered" evidence="5">
    <location>
        <begin position="276"/>
        <end position="327"/>
    </location>
</feature>
<evidence type="ECO:0000313" key="8">
    <source>
        <dbReference type="EMBL" id="XCM79872.1"/>
    </source>
</evidence>
<dbReference type="Pfam" id="PF06271">
    <property type="entry name" value="RDD"/>
    <property type="match status" value="1"/>
</dbReference>
<feature type="domain" description="RDD" evidence="7">
    <location>
        <begin position="18"/>
        <end position="143"/>
    </location>
</feature>
<evidence type="ECO:0000256" key="1">
    <source>
        <dbReference type="ARBA" id="ARBA00004141"/>
    </source>
</evidence>
<feature type="compositionally biased region" description="Pro residues" evidence="5">
    <location>
        <begin position="302"/>
        <end position="327"/>
    </location>
</feature>
<evidence type="ECO:0000256" key="3">
    <source>
        <dbReference type="ARBA" id="ARBA00022989"/>
    </source>
</evidence>
<dbReference type="PANTHER" id="PTHR38480:SF1">
    <property type="entry name" value="SLR0254 PROTEIN"/>
    <property type="match status" value="1"/>
</dbReference>
<organism evidence="8">
    <name type="scientific">Kitasatospora camelliae</name>
    <dbReference type="NCBI Taxonomy" id="3156397"/>
    <lineage>
        <taxon>Bacteria</taxon>
        <taxon>Bacillati</taxon>
        <taxon>Actinomycetota</taxon>
        <taxon>Actinomycetes</taxon>
        <taxon>Kitasatosporales</taxon>
        <taxon>Streptomycetaceae</taxon>
        <taxon>Kitasatospora</taxon>
    </lineage>
</organism>
<evidence type="ECO:0000256" key="2">
    <source>
        <dbReference type="ARBA" id="ARBA00022692"/>
    </source>
</evidence>
<keyword evidence="2 6" id="KW-0812">Transmembrane</keyword>
<name>A0AAU8JU75_9ACTN</name>
<reference evidence="8" key="1">
    <citation type="submission" date="2024-06" db="EMBL/GenBank/DDBJ databases">
        <title>The genome sequences of Kitasatospora sp. strain HUAS MG31.</title>
        <authorList>
            <person name="Mo P."/>
        </authorList>
    </citation>
    <scope>NUCLEOTIDE SEQUENCE</scope>
    <source>
        <strain evidence="8">HUAS MG31</strain>
    </source>
</reference>
<dbReference type="InterPro" id="IPR010432">
    <property type="entry name" value="RDD"/>
</dbReference>
<dbReference type="GO" id="GO:0016020">
    <property type="term" value="C:membrane"/>
    <property type="evidence" value="ECO:0007669"/>
    <property type="project" value="UniProtKB-SubCell"/>
</dbReference>
<dbReference type="AlphaFoldDB" id="A0AAU8JU75"/>
<proteinExistence type="predicted"/>
<dbReference type="PANTHER" id="PTHR38480">
    <property type="entry name" value="SLR0254 PROTEIN"/>
    <property type="match status" value="1"/>
</dbReference>
<feature type="transmembrane region" description="Helical" evidence="6">
    <location>
        <begin position="23"/>
        <end position="46"/>
    </location>
</feature>
<evidence type="ECO:0000259" key="7">
    <source>
        <dbReference type="Pfam" id="PF06271"/>
    </source>
</evidence>
<keyword evidence="3 6" id="KW-1133">Transmembrane helix</keyword>
<evidence type="ECO:0000256" key="6">
    <source>
        <dbReference type="SAM" id="Phobius"/>
    </source>
</evidence>
<feature type="transmembrane region" description="Helical" evidence="6">
    <location>
        <begin position="58"/>
        <end position="78"/>
    </location>
</feature>
<gene>
    <name evidence="8" type="ORF">ABWK59_13590</name>
</gene>
<feature type="compositionally biased region" description="Low complexity" evidence="5">
    <location>
        <begin position="288"/>
        <end position="301"/>
    </location>
</feature>
<sequence>MSDLVTGEAVVLGLREAKLPSRALARALDAVVQLIGFLVTVLLVEVATPDLDSAASDAVALGVLVFYLVVLPVLVETLSKGRSLGKLAFGLRVVRTDGGPARFRHALVRGLVAVVEFGMGAAPAIITSLVSPRGRRLGDVFAGTVVIRERLPRAARQHGELPPVPPELLHALGGDLAALDFSAVPDGLWLASRQFLGRLDQLDPAVAFGMAQRMVADLAAHTGRPAPYGLAPTAYLAAVLAERQRREWARAAAAGAGWGQFQPPVAASPYAAPAFPAQPYPVAPQPGPQMYAQPAQQLAQPPQVPPQPTPAQDPAPPVSPGGFAPPA</sequence>
<dbReference type="RefSeq" id="WP_354640834.1">
    <property type="nucleotide sequence ID" value="NZ_CP159872.1"/>
</dbReference>
<evidence type="ECO:0000256" key="4">
    <source>
        <dbReference type="ARBA" id="ARBA00023136"/>
    </source>
</evidence>
<feature type="compositionally biased region" description="Pro residues" evidence="5">
    <location>
        <begin position="276"/>
        <end position="287"/>
    </location>
</feature>
<accession>A0AAU8JU75</accession>
<keyword evidence="4 6" id="KW-0472">Membrane</keyword>
<evidence type="ECO:0000256" key="5">
    <source>
        <dbReference type="SAM" id="MobiDB-lite"/>
    </source>
</evidence>
<comment type="subcellular location">
    <subcellularLocation>
        <location evidence="1">Membrane</location>
        <topology evidence="1">Multi-pass membrane protein</topology>
    </subcellularLocation>
</comment>